<dbReference type="PANTHER" id="PTHR34216">
    <property type="match status" value="1"/>
</dbReference>
<organism evidence="5 6">
    <name type="scientific">Clostridium cibarium</name>
    <dbReference type="NCBI Taxonomy" id="2762247"/>
    <lineage>
        <taxon>Bacteria</taxon>
        <taxon>Bacillati</taxon>
        <taxon>Bacillota</taxon>
        <taxon>Clostridia</taxon>
        <taxon>Eubacteriales</taxon>
        <taxon>Clostridiaceae</taxon>
        <taxon>Clostridium</taxon>
    </lineage>
</organism>
<evidence type="ECO:0000313" key="5">
    <source>
        <dbReference type="EMBL" id="MBD7912277.1"/>
    </source>
</evidence>
<feature type="domain" description="NodB homology" evidence="4">
    <location>
        <begin position="84"/>
        <end position="244"/>
    </location>
</feature>
<evidence type="ECO:0000256" key="3">
    <source>
        <dbReference type="SAM" id="SignalP"/>
    </source>
</evidence>
<dbReference type="InterPro" id="IPR011330">
    <property type="entry name" value="Glyco_hydro/deAcase_b/a-brl"/>
</dbReference>
<sequence>MKKIFSILVAMLFLSIPCSAKAATNAKVPVLLYHVVSSNPNGQYQFSLTEFKKQMQYLKANGYTTLSIDQYYNIISRTTPMPNKPVLLTFDDCTSDFYTNVYPVLKQYNMKATQFAVTNWIDTWGHMTTNQLKIVSNNGIDIQNHTTTHSNLTSLTHNQKYDAINAATAKIRSITNKASTYCAYPYGSYDADTASILKSLGYKGGFKVGGGLSTDMNDKYGLPRTIILNGDNLNVFVRKLSTGN</sequence>
<comment type="subcellular location">
    <subcellularLocation>
        <location evidence="1">Secreted</location>
    </subcellularLocation>
</comment>
<keyword evidence="2 3" id="KW-0732">Signal</keyword>
<evidence type="ECO:0000256" key="2">
    <source>
        <dbReference type="ARBA" id="ARBA00022729"/>
    </source>
</evidence>
<accession>A0ABR8PVW8</accession>
<dbReference type="Gene3D" id="3.20.20.370">
    <property type="entry name" value="Glycoside hydrolase/deacetylase"/>
    <property type="match status" value="1"/>
</dbReference>
<feature type="signal peptide" evidence="3">
    <location>
        <begin position="1"/>
        <end position="22"/>
    </location>
</feature>
<evidence type="ECO:0000256" key="1">
    <source>
        <dbReference type="ARBA" id="ARBA00004613"/>
    </source>
</evidence>
<dbReference type="SUPFAM" id="SSF88713">
    <property type="entry name" value="Glycoside hydrolase/deacetylase"/>
    <property type="match status" value="1"/>
</dbReference>
<dbReference type="InterPro" id="IPR002509">
    <property type="entry name" value="NODB_dom"/>
</dbReference>
<dbReference type="EMBL" id="JACSRA010000021">
    <property type="protein sequence ID" value="MBD7912277.1"/>
    <property type="molecule type" value="Genomic_DNA"/>
</dbReference>
<dbReference type="PANTHER" id="PTHR34216:SF3">
    <property type="entry name" value="POLY-BETA-1,6-N-ACETYL-D-GLUCOSAMINE N-DEACETYLASE"/>
    <property type="match status" value="1"/>
</dbReference>
<dbReference type="Proteomes" id="UP000627781">
    <property type="component" value="Unassembled WGS sequence"/>
</dbReference>
<gene>
    <name evidence="5" type="ORF">H9661_13015</name>
</gene>
<name>A0ABR8PVW8_9CLOT</name>
<keyword evidence="6" id="KW-1185">Reference proteome</keyword>
<feature type="chain" id="PRO_5047249270" evidence="3">
    <location>
        <begin position="23"/>
        <end position="244"/>
    </location>
</feature>
<evidence type="ECO:0000313" key="6">
    <source>
        <dbReference type="Proteomes" id="UP000627781"/>
    </source>
</evidence>
<proteinExistence type="predicted"/>
<protein>
    <submittedName>
        <fullName evidence="5">Polysaccharide deacetylase family protein</fullName>
    </submittedName>
</protein>
<dbReference type="Pfam" id="PF01522">
    <property type="entry name" value="Polysacc_deac_1"/>
    <property type="match status" value="1"/>
</dbReference>
<evidence type="ECO:0000259" key="4">
    <source>
        <dbReference type="PROSITE" id="PS51677"/>
    </source>
</evidence>
<dbReference type="InterPro" id="IPR051398">
    <property type="entry name" value="Polysacch_Deacetylase"/>
</dbReference>
<dbReference type="CDD" id="cd10918">
    <property type="entry name" value="CE4_NodB_like_5s_6s"/>
    <property type="match status" value="1"/>
</dbReference>
<reference evidence="5 6" key="1">
    <citation type="submission" date="2020-08" db="EMBL/GenBank/DDBJ databases">
        <title>A Genomic Blueprint of the Chicken Gut Microbiome.</title>
        <authorList>
            <person name="Gilroy R."/>
            <person name="Ravi A."/>
            <person name="Getino M."/>
            <person name="Pursley I."/>
            <person name="Horton D.L."/>
            <person name="Alikhan N.-F."/>
            <person name="Baker D."/>
            <person name="Gharbi K."/>
            <person name="Hall N."/>
            <person name="Watson M."/>
            <person name="Adriaenssens E.M."/>
            <person name="Foster-Nyarko E."/>
            <person name="Jarju S."/>
            <person name="Secka A."/>
            <person name="Antonio M."/>
            <person name="Oren A."/>
            <person name="Chaudhuri R."/>
            <person name="La Ragione R.M."/>
            <person name="Hildebrand F."/>
            <person name="Pallen M.J."/>
        </authorList>
    </citation>
    <scope>NUCLEOTIDE SEQUENCE [LARGE SCALE GENOMIC DNA]</scope>
    <source>
        <strain evidence="5 6">Sa3CVN1</strain>
    </source>
</reference>
<comment type="caution">
    <text evidence="5">The sequence shown here is derived from an EMBL/GenBank/DDBJ whole genome shotgun (WGS) entry which is preliminary data.</text>
</comment>
<dbReference type="RefSeq" id="WP_191769222.1">
    <property type="nucleotide sequence ID" value="NZ_JACSRA010000021.1"/>
</dbReference>
<dbReference type="PROSITE" id="PS51677">
    <property type="entry name" value="NODB"/>
    <property type="match status" value="1"/>
</dbReference>